<reference evidence="2 3" key="1">
    <citation type="submission" date="2019-05" db="EMBL/GenBank/DDBJ databases">
        <title>Arcobacter sp. nov., isolated from sea sediment.</title>
        <authorList>
            <person name="Kim W."/>
        </authorList>
    </citation>
    <scope>NUCLEOTIDE SEQUENCE [LARGE SCALE GENOMIC DNA]</scope>
    <source>
        <strain evidence="2 3">CAU 1517</strain>
    </source>
</reference>
<dbReference type="AlphaFoldDB" id="A0A5R8Y4L7"/>
<dbReference type="OrthoDB" id="9801227at2"/>
<dbReference type="Gene3D" id="2.60.120.10">
    <property type="entry name" value="Jelly Rolls"/>
    <property type="match status" value="2"/>
</dbReference>
<evidence type="ECO:0000313" key="3">
    <source>
        <dbReference type="Proteomes" id="UP000308901"/>
    </source>
</evidence>
<name>A0A5R8Y4L7_9BACT</name>
<dbReference type="Proteomes" id="UP000308901">
    <property type="component" value="Unassembled WGS sequence"/>
</dbReference>
<evidence type="ECO:0000259" key="1">
    <source>
        <dbReference type="Pfam" id="PF12973"/>
    </source>
</evidence>
<dbReference type="InterPro" id="IPR011051">
    <property type="entry name" value="RmlC_Cupin_sf"/>
</dbReference>
<keyword evidence="3" id="KW-1185">Reference proteome</keyword>
<dbReference type="Pfam" id="PF12973">
    <property type="entry name" value="Cupin_7"/>
    <property type="match status" value="2"/>
</dbReference>
<gene>
    <name evidence="2" type="ORF">FDK22_00910</name>
</gene>
<dbReference type="RefSeq" id="WP_138150893.1">
    <property type="nucleotide sequence ID" value="NZ_VANU01000001.1"/>
</dbReference>
<evidence type="ECO:0000313" key="2">
    <source>
        <dbReference type="EMBL" id="TLP40603.1"/>
    </source>
</evidence>
<organism evidence="2 3">
    <name type="scientific">Arcobacter arenosus</name>
    <dbReference type="NCBI Taxonomy" id="2576037"/>
    <lineage>
        <taxon>Bacteria</taxon>
        <taxon>Pseudomonadati</taxon>
        <taxon>Campylobacterota</taxon>
        <taxon>Epsilonproteobacteria</taxon>
        <taxon>Campylobacterales</taxon>
        <taxon>Arcobacteraceae</taxon>
        <taxon>Arcobacter</taxon>
    </lineage>
</organism>
<dbReference type="InterPro" id="IPR014710">
    <property type="entry name" value="RmlC-like_jellyroll"/>
</dbReference>
<proteinExistence type="predicted"/>
<dbReference type="EMBL" id="VANU01000001">
    <property type="protein sequence ID" value="TLP40603.1"/>
    <property type="molecule type" value="Genomic_DNA"/>
</dbReference>
<accession>A0A5R8Y4L7</accession>
<feature type="domain" description="ChrR-like cupin" evidence="1">
    <location>
        <begin position="114"/>
        <end position="206"/>
    </location>
</feature>
<comment type="caution">
    <text evidence="2">The sequence shown here is derived from an EMBL/GenBank/DDBJ whole genome shotgun (WGS) entry which is preliminary data.</text>
</comment>
<sequence>MINIEYDKAIFLDEANLRWQDDDILNCSKKIFSLDDDKETSLIKIEKDSTFHNSNKVNSVEIFVLDGIYSNEFGSFKKGTYLKLPREDESKITSTTGCEIFKKTNYKQNTVETSIVDTSNTYWSQGQGNLEVMPLSDQTALVKWPRDEVFVPHTHWGGEEIFVLKGTFMDEHGEYKIGTWLRNPHLSKHFPYVKEETIIFVKTGHL</sequence>
<dbReference type="InterPro" id="IPR025979">
    <property type="entry name" value="ChrR-like_cupin_dom"/>
</dbReference>
<dbReference type="SUPFAM" id="SSF51182">
    <property type="entry name" value="RmlC-like cupins"/>
    <property type="match status" value="2"/>
</dbReference>
<protein>
    <submittedName>
        <fullName evidence="2">Cupin</fullName>
    </submittedName>
</protein>
<dbReference type="CDD" id="cd20303">
    <property type="entry name" value="cupin_ChrR_1"/>
    <property type="match status" value="1"/>
</dbReference>
<feature type="domain" description="ChrR-like cupin" evidence="1">
    <location>
        <begin position="32"/>
        <end position="104"/>
    </location>
</feature>